<keyword evidence="1" id="KW-1185">Reference proteome</keyword>
<dbReference type="Proteomes" id="UP000515121">
    <property type="component" value="Unplaced"/>
</dbReference>
<name>A0A6P5ZPK7_DURZI</name>
<evidence type="ECO:0000313" key="1">
    <source>
        <dbReference type="Proteomes" id="UP000515121"/>
    </source>
</evidence>
<dbReference type="AlphaFoldDB" id="A0A6P5ZPK7"/>
<dbReference type="KEGG" id="dzi:111302862"/>
<reference evidence="2" key="1">
    <citation type="submission" date="2025-08" db="UniProtKB">
        <authorList>
            <consortium name="RefSeq"/>
        </authorList>
    </citation>
    <scope>IDENTIFICATION</scope>
    <source>
        <tissue evidence="2">Fruit stalk</tissue>
    </source>
</reference>
<proteinExistence type="predicted"/>
<accession>A0A6P5ZPK7</accession>
<dbReference type="PANTHER" id="PTHR35099:SF2">
    <property type="entry name" value="OS02G0182700 PROTEIN"/>
    <property type="match status" value="1"/>
</dbReference>
<dbReference type="OrthoDB" id="1696863at2759"/>
<dbReference type="GeneID" id="111302862"/>
<protein>
    <submittedName>
        <fullName evidence="2">Uncharacterized protein LOC111302862</fullName>
    </submittedName>
</protein>
<dbReference type="RefSeq" id="XP_022754467.1">
    <property type="nucleotide sequence ID" value="XM_022898732.1"/>
</dbReference>
<sequence>MLQGIAANETAITTTKRSRRKKTFAELKGEENLLLKERVYLKKEIASMLATCKEQRAGNENLKRMKLDLNLHTAKNLSLIAVEPEKVPSCQPCQRVSSSLDYIPSILPSHALDDSKPPLDSCSLDKAISRGETFFLLPDLNMMPAEDDSGTETLYGTS</sequence>
<organism evidence="1 2">
    <name type="scientific">Durio zibethinus</name>
    <name type="common">Durian</name>
    <dbReference type="NCBI Taxonomy" id="66656"/>
    <lineage>
        <taxon>Eukaryota</taxon>
        <taxon>Viridiplantae</taxon>
        <taxon>Streptophyta</taxon>
        <taxon>Embryophyta</taxon>
        <taxon>Tracheophyta</taxon>
        <taxon>Spermatophyta</taxon>
        <taxon>Magnoliopsida</taxon>
        <taxon>eudicotyledons</taxon>
        <taxon>Gunneridae</taxon>
        <taxon>Pentapetalae</taxon>
        <taxon>rosids</taxon>
        <taxon>malvids</taxon>
        <taxon>Malvales</taxon>
        <taxon>Malvaceae</taxon>
        <taxon>Helicteroideae</taxon>
        <taxon>Durio</taxon>
    </lineage>
</organism>
<evidence type="ECO:0000313" key="2">
    <source>
        <dbReference type="RefSeq" id="XP_022754467.1"/>
    </source>
</evidence>
<dbReference type="PANTHER" id="PTHR35099">
    <property type="entry name" value="OS02G0182700 PROTEIN"/>
    <property type="match status" value="1"/>
</dbReference>
<gene>
    <name evidence="2" type="primary">LOC111302862</name>
</gene>